<comment type="caution">
    <text evidence="2">The sequence shown here is derived from an EMBL/GenBank/DDBJ whole genome shotgun (WGS) entry which is preliminary data.</text>
</comment>
<dbReference type="InterPro" id="IPR050958">
    <property type="entry name" value="Cell_Adh-Cytoskel_Orgn"/>
</dbReference>
<dbReference type="GO" id="GO:0043025">
    <property type="term" value="C:neuronal cell body"/>
    <property type="evidence" value="ECO:0007669"/>
    <property type="project" value="TreeGrafter"/>
</dbReference>
<accession>A0AAD9QAE4</accession>
<dbReference type="PROSITE" id="PS50835">
    <property type="entry name" value="IG_LIKE"/>
    <property type="match status" value="1"/>
</dbReference>
<evidence type="ECO:0000259" key="1">
    <source>
        <dbReference type="PROSITE" id="PS50835"/>
    </source>
</evidence>
<dbReference type="GO" id="GO:0005886">
    <property type="term" value="C:plasma membrane"/>
    <property type="evidence" value="ECO:0007669"/>
    <property type="project" value="TreeGrafter"/>
</dbReference>
<dbReference type="SMART" id="SM00409">
    <property type="entry name" value="IG"/>
    <property type="match status" value="3"/>
</dbReference>
<evidence type="ECO:0000313" key="2">
    <source>
        <dbReference type="EMBL" id="KAK2557578.1"/>
    </source>
</evidence>
<dbReference type="GO" id="GO:0008046">
    <property type="term" value="F:axon guidance receptor activity"/>
    <property type="evidence" value="ECO:0007669"/>
    <property type="project" value="TreeGrafter"/>
</dbReference>
<dbReference type="InterPro" id="IPR003599">
    <property type="entry name" value="Ig_sub"/>
</dbReference>
<protein>
    <recommendedName>
        <fullName evidence="1">Ig-like domain-containing protein</fullName>
    </recommendedName>
</protein>
<dbReference type="PANTHER" id="PTHR45080">
    <property type="entry name" value="CONTACTIN 5"/>
    <property type="match status" value="1"/>
</dbReference>
<dbReference type="SUPFAM" id="SSF48726">
    <property type="entry name" value="Immunoglobulin"/>
    <property type="match status" value="3"/>
</dbReference>
<dbReference type="SMART" id="SM00408">
    <property type="entry name" value="IGc2"/>
    <property type="match status" value="1"/>
</dbReference>
<dbReference type="GO" id="GO:0007156">
    <property type="term" value="P:homophilic cell adhesion via plasma membrane adhesion molecules"/>
    <property type="evidence" value="ECO:0007669"/>
    <property type="project" value="TreeGrafter"/>
</dbReference>
<sequence length="340" mass="36305">TANITKFISKSSSPSYAVEGKKFTLDWNYILDGTIRYAQYFIVKGHGNDLLIGQSSGPGKVTVQGGFQARFRADVTDTRAQLTILAVQRSDEGTYKLTILPTGAGSISELVTVVVNWDYRCTAENGVGTPSTRIPPSIIGITGNTLVIEGGNLNLNCSAKGKPKPRITWTRLSDNSVVTMPLININRHDAGDYRCTAENGVGMPSTRNAPKGVTLTTNLSRNHHVCVGMVANFTCVVEASNPAVENLTLLGTGSVGSNKRDSGVWIRTLTSGDNAAYKCMASNSVGVTCSDYINFMVEVPASITSISNSIVLKEGQNVTLVCHGLDSRHQVSPGVMPGMW</sequence>
<reference evidence="2" key="1">
    <citation type="journal article" date="2023" name="G3 (Bethesda)">
        <title>Whole genome assembly and annotation of the endangered Caribbean coral Acropora cervicornis.</title>
        <authorList>
            <person name="Selwyn J.D."/>
            <person name="Vollmer S.V."/>
        </authorList>
    </citation>
    <scope>NUCLEOTIDE SEQUENCE</scope>
    <source>
        <strain evidence="2">K2</strain>
    </source>
</reference>
<dbReference type="Pfam" id="PF13927">
    <property type="entry name" value="Ig_3"/>
    <property type="match status" value="1"/>
</dbReference>
<reference evidence="2" key="2">
    <citation type="journal article" date="2023" name="Science">
        <title>Genomic signatures of disease resistance in endangered staghorn corals.</title>
        <authorList>
            <person name="Vollmer S.V."/>
            <person name="Selwyn J.D."/>
            <person name="Despard B.A."/>
            <person name="Roesel C.L."/>
        </authorList>
    </citation>
    <scope>NUCLEOTIDE SEQUENCE</scope>
    <source>
        <strain evidence="2">K2</strain>
    </source>
</reference>
<dbReference type="GO" id="GO:0030424">
    <property type="term" value="C:axon"/>
    <property type="evidence" value="ECO:0007669"/>
    <property type="project" value="TreeGrafter"/>
</dbReference>
<dbReference type="Gene3D" id="2.60.40.10">
    <property type="entry name" value="Immunoglobulins"/>
    <property type="match status" value="3"/>
</dbReference>
<evidence type="ECO:0000313" key="3">
    <source>
        <dbReference type="Proteomes" id="UP001249851"/>
    </source>
</evidence>
<dbReference type="InterPro" id="IPR013783">
    <property type="entry name" value="Ig-like_fold"/>
</dbReference>
<name>A0AAD9QAE4_ACRCE</name>
<gene>
    <name evidence="2" type="ORF">P5673_020339</name>
</gene>
<dbReference type="InterPro" id="IPR036179">
    <property type="entry name" value="Ig-like_dom_sf"/>
</dbReference>
<dbReference type="InterPro" id="IPR007110">
    <property type="entry name" value="Ig-like_dom"/>
</dbReference>
<feature type="non-terminal residue" evidence="2">
    <location>
        <position position="340"/>
    </location>
</feature>
<keyword evidence="3" id="KW-1185">Reference proteome</keyword>
<dbReference type="PANTHER" id="PTHR45080:SF33">
    <property type="entry name" value="IG-LIKE DOMAIN-CONTAINING PROTEIN"/>
    <property type="match status" value="1"/>
</dbReference>
<proteinExistence type="predicted"/>
<dbReference type="EMBL" id="JARQWQ010000049">
    <property type="protein sequence ID" value="KAK2557578.1"/>
    <property type="molecule type" value="Genomic_DNA"/>
</dbReference>
<organism evidence="2 3">
    <name type="scientific">Acropora cervicornis</name>
    <name type="common">Staghorn coral</name>
    <dbReference type="NCBI Taxonomy" id="6130"/>
    <lineage>
        <taxon>Eukaryota</taxon>
        <taxon>Metazoa</taxon>
        <taxon>Cnidaria</taxon>
        <taxon>Anthozoa</taxon>
        <taxon>Hexacorallia</taxon>
        <taxon>Scleractinia</taxon>
        <taxon>Astrocoeniina</taxon>
        <taxon>Acroporidae</taxon>
        <taxon>Acropora</taxon>
    </lineage>
</organism>
<dbReference type="GO" id="GO:0050808">
    <property type="term" value="P:synapse organization"/>
    <property type="evidence" value="ECO:0007669"/>
    <property type="project" value="TreeGrafter"/>
</dbReference>
<dbReference type="InterPro" id="IPR003598">
    <property type="entry name" value="Ig_sub2"/>
</dbReference>
<feature type="domain" description="Ig-like" evidence="1">
    <location>
        <begin position="136"/>
        <end position="216"/>
    </location>
</feature>
<dbReference type="Proteomes" id="UP001249851">
    <property type="component" value="Unassembled WGS sequence"/>
</dbReference>
<dbReference type="AlphaFoldDB" id="A0AAD9QAE4"/>